<evidence type="ECO:0000256" key="3">
    <source>
        <dbReference type="ARBA" id="ARBA00023295"/>
    </source>
</evidence>
<evidence type="ECO:0000313" key="6">
    <source>
        <dbReference type="EMBL" id="MBC8603656.1"/>
    </source>
</evidence>
<dbReference type="InterPro" id="IPR023296">
    <property type="entry name" value="Glyco_hydro_beta-prop_sf"/>
</dbReference>
<dbReference type="Pfam" id="PF04616">
    <property type="entry name" value="Glyco_hydro_43"/>
    <property type="match status" value="1"/>
</dbReference>
<feature type="site" description="Important for catalytic activity, responsible for pKa modulation of the active site Glu and correct orientation of both the proton donor and substrate" evidence="4">
    <location>
        <position position="163"/>
    </location>
</feature>
<dbReference type="EMBL" id="QREV01000071">
    <property type="protein sequence ID" value="RDU47611.1"/>
    <property type="molecule type" value="Genomic_DNA"/>
</dbReference>
<dbReference type="Proteomes" id="UP000256321">
    <property type="component" value="Unassembled WGS sequence"/>
</dbReference>
<dbReference type="InterPro" id="IPR006710">
    <property type="entry name" value="Glyco_hydro_43"/>
</dbReference>
<dbReference type="PANTHER" id="PTHR42812:SF14">
    <property type="entry name" value="SECRETED PROTEIN"/>
    <property type="match status" value="1"/>
</dbReference>
<comment type="similarity">
    <text evidence="1 5">Belongs to the glycosyl hydrolase 43 family.</text>
</comment>
<organism evidence="7 8">
    <name type="scientific">Parabacteroides acidifaciens</name>
    <dbReference type="NCBI Taxonomy" id="2290935"/>
    <lineage>
        <taxon>Bacteria</taxon>
        <taxon>Pseudomonadati</taxon>
        <taxon>Bacteroidota</taxon>
        <taxon>Bacteroidia</taxon>
        <taxon>Bacteroidales</taxon>
        <taxon>Tannerellaceae</taxon>
        <taxon>Parabacteroides</taxon>
    </lineage>
</organism>
<comment type="caution">
    <text evidence="7">The sequence shown here is derived from an EMBL/GenBank/DDBJ whole genome shotgun (WGS) entry which is preliminary data.</text>
</comment>
<evidence type="ECO:0000256" key="1">
    <source>
        <dbReference type="ARBA" id="ARBA00009865"/>
    </source>
</evidence>
<evidence type="ECO:0000256" key="5">
    <source>
        <dbReference type="RuleBase" id="RU361187"/>
    </source>
</evidence>
<evidence type="ECO:0000313" key="9">
    <source>
        <dbReference type="Proteomes" id="UP000629596"/>
    </source>
</evidence>
<keyword evidence="9" id="KW-1185">Reference proteome</keyword>
<dbReference type="PANTHER" id="PTHR42812">
    <property type="entry name" value="BETA-XYLOSIDASE"/>
    <property type="match status" value="1"/>
</dbReference>
<dbReference type="SUPFAM" id="SSF75005">
    <property type="entry name" value="Arabinanase/levansucrase/invertase"/>
    <property type="match status" value="1"/>
</dbReference>
<evidence type="ECO:0000313" key="8">
    <source>
        <dbReference type="Proteomes" id="UP000256321"/>
    </source>
</evidence>
<dbReference type="GO" id="GO:0005975">
    <property type="term" value="P:carbohydrate metabolic process"/>
    <property type="evidence" value="ECO:0007669"/>
    <property type="project" value="InterPro"/>
</dbReference>
<evidence type="ECO:0000313" key="7">
    <source>
        <dbReference type="EMBL" id="RDU47611.1"/>
    </source>
</evidence>
<dbReference type="InterPro" id="IPR051795">
    <property type="entry name" value="Glycosyl_Hydrlase_43"/>
</dbReference>
<sequence>MKCTNFSSPKHGAVIQITTEEADRLEQYWKNKYTAIPLDSIHLSDPCILADKKTNMYYMTGTGGRLWKSKDLALWEGPYQVTQTDPDSWMGPKPEIWAAELHEYKGKYYYFATFTNNAIRIDSVKGNVIPRRASHILVSDKPDGPYKPMKDPVYLPENMPTLDGTFWVDSDGKPYMVYCHEWLQNLNGTIEKIELKPDLSGPAGKGKILFRASDSPWSREKMGEKVLPNRVTDGPWLFRTGRGRLGMIWTSWVFQDYTQGVAYSESGTLDGPWIQEKEPVTPPNFGHGMLFQTLDGKWLMSVHSHKDVNGKYIRVPHLFEIDLSGDKLTVGKPYLP</sequence>
<keyword evidence="2 5" id="KW-0378">Hydrolase</keyword>
<name>A0A3D8H9T9_9BACT</name>
<gene>
    <name evidence="7" type="ORF">DWU89_18715</name>
    <name evidence="6" type="ORF">H8784_18260</name>
</gene>
<evidence type="ECO:0000256" key="2">
    <source>
        <dbReference type="ARBA" id="ARBA00022801"/>
    </source>
</evidence>
<evidence type="ECO:0000256" key="4">
    <source>
        <dbReference type="PIRSR" id="PIRSR606710-2"/>
    </source>
</evidence>
<dbReference type="Gene3D" id="2.115.10.20">
    <property type="entry name" value="Glycosyl hydrolase domain, family 43"/>
    <property type="match status" value="1"/>
</dbReference>
<dbReference type="EMBL" id="JACRTI010000071">
    <property type="protein sequence ID" value="MBC8603656.1"/>
    <property type="molecule type" value="Genomic_DNA"/>
</dbReference>
<reference evidence="6 9" key="2">
    <citation type="submission" date="2020-08" db="EMBL/GenBank/DDBJ databases">
        <title>Genome public.</title>
        <authorList>
            <person name="Liu C."/>
            <person name="Sun Q."/>
        </authorList>
    </citation>
    <scope>NUCLEOTIDE SEQUENCE [LARGE SCALE GENOMIC DNA]</scope>
    <source>
        <strain evidence="6 9">426_9</strain>
    </source>
</reference>
<dbReference type="Proteomes" id="UP000629596">
    <property type="component" value="Unassembled WGS sequence"/>
</dbReference>
<protein>
    <submittedName>
        <fullName evidence="6">Family 43 glycosylhydrolase</fullName>
    </submittedName>
    <submittedName>
        <fullName evidence="7">Glycoside hydrolase</fullName>
    </submittedName>
</protein>
<reference evidence="7 8" key="1">
    <citation type="submission" date="2018-07" db="EMBL/GenBank/DDBJ databases">
        <title>Parabacteroides acidifaciens nov. sp., isolated from human feces.</title>
        <authorList>
            <person name="Wang Y.J."/>
        </authorList>
    </citation>
    <scope>NUCLEOTIDE SEQUENCE [LARGE SCALE GENOMIC DNA]</scope>
    <source>
        <strain evidence="7 8">426-9</strain>
    </source>
</reference>
<dbReference type="GO" id="GO:0004553">
    <property type="term" value="F:hydrolase activity, hydrolyzing O-glycosyl compounds"/>
    <property type="evidence" value="ECO:0007669"/>
    <property type="project" value="InterPro"/>
</dbReference>
<accession>A0A3D8H9T9</accession>
<dbReference type="CDD" id="cd08981">
    <property type="entry name" value="GH43_Bt1873-like"/>
    <property type="match status" value="1"/>
</dbReference>
<proteinExistence type="inferred from homology"/>
<dbReference type="AlphaFoldDB" id="A0A3D8H9T9"/>
<keyword evidence="3 5" id="KW-0326">Glycosidase</keyword>